<dbReference type="InterPro" id="IPR002872">
    <property type="entry name" value="Proline_DH_dom"/>
</dbReference>
<accession>A0A6C0ADG6</accession>
<name>A0A6C0ADG6_9ZZZZ</name>
<dbReference type="EMBL" id="MN740551">
    <property type="protein sequence ID" value="QHS77510.1"/>
    <property type="molecule type" value="Genomic_DNA"/>
</dbReference>
<evidence type="ECO:0000313" key="3">
    <source>
        <dbReference type="EMBL" id="QHS77510.1"/>
    </source>
</evidence>
<protein>
    <recommendedName>
        <fullName evidence="2">Proline dehydrogenase domain-containing protein</fullName>
    </recommendedName>
</protein>
<dbReference type="PANTHER" id="PTHR13914:SF0">
    <property type="entry name" value="PROLINE DEHYDROGENASE 1, MITOCHONDRIAL"/>
    <property type="match status" value="1"/>
</dbReference>
<dbReference type="InterPro" id="IPR029041">
    <property type="entry name" value="FAD-linked_oxidoreductase-like"/>
</dbReference>
<feature type="domain" description="Proline dehydrogenase" evidence="2">
    <location>
        <begin position="24"/>
        <end position="265"/>
    </location>
</feature>
<dbReference type="Pfam" id="PF01619">
    <property type="entry name" value="Pro_dh"/>
    <property type="match status" value="1"/>
</dbReference>
<dbReference type="GO" id="GO:0071949">
    <property type="term" value="F:FAD binding"/>
    <property type="evidence" value="ECO:0007669"/>
    <property type="project" value="TreeGrafter"/>
</dbReference>
<proteinExistence type="predicted"/>
<dbReference type="GO" id="GO:0010133">
    <property type="term" value="P:L-proline catabolic process to L-glutamate"/>
    <property type="evidence" value="ECO:0007669"/>
    <property type="project" value="TreeGrafter"/>
</dbReference>
<dbReference type="GO" id="GO:0004657">
    <property type="term" value="F:proline dehydrogenase activity"/>
    <property type="evidence" value="ECO:0007669"/>
    <property type="project" value="InterPro"/>
</dbReference>
<sequence>MFSRFIGGRSLTSLGRRIQKLKYKPIIDYVGEKGNFTKENKKCVSHFKYSFISLKPTGLGLPNIEKTYENCLDICKIAEKNNNKILIDAENYLSKEKINVITDELINEFNSKDNILVYKTIQAYYKDSVQDLEQFLSKHNNPGIKLVRGAYISEDNKYRVLCDTIEHTHINYNKGIELLSEFKKDKKTDIILATHNKKSCFIGKELDNLNNNKENRFKYAQLLGMADILSQELKDYGEDVYKYIPYGEYSKSIPYLTRRLIENYKIMQYLFT</sequence>
<evidence type="ECO:0000256" key="1">
    <source>
        <dbReference type="ARBA" id="ARBA00023002"/>
    </source>
</evidence>
<organism evidence="3">
    <name type="scientific">viral metagenome</name>
    <dbReference type="NCBI Taxonomy" id="1070528"/>
    <lineage>
        <taxon>unclassified sequences</taxon>
        <taxon>metagenomes</taxon>
        <taxon>organismal metagenomes</taxon>
    </lineage>
</organism>
<dbReference type="SUPFAM" id="SSF51730">
    <property type="entry name" value="FAD-linked oxidoreductase"/>
    <property type="match status" value="1"/>
</dbReference>
<evidence type="ECO:0000259" key="2">
    <source>
        <dbReference type="Pfam" id="PF01619"/>
    </source>
</evidence>
<reference evidence="3" key="1">
    <citation type="journal article" date="2020" name="Nature">
        <title>Giant virus diversity and host interactions through global metagenomics.</title>
        <authorList>
            <person name="Schulz F."/>
            <person name="Roux S."/>
            <person name="Paez-Espino D."/>
            <person name="Jungbluth S."/>
            <person name="Walsh D.A."/>
            <person name="Denef V.J."/>
            <person name="McMahon K.D."/>
            <person name="Konstantinidis K.T."/>
            <person name="Eloe-Fadrosh E.A."/>
            <person name="Kyrpides N.C."/>
            <person name="Woyke T."/>
        </authorList>
    </citation>
    <scope>NUCLEOTIDE SEQUENCE</scope>
    <source>
        <strain evidence="3">GVMAG-S-1004661-13</strain>
    </source>
</reference>
<dbReference type="Gene3D" id="3.20.20.220">
    <property type="match status" value="1"/>
</dbReference>
<dbReference type="GO" id="GO:0005739">
    <property type="term" value="C:mitochondrion"/>
    <property type="evidence" value="ECO:0007669"/>
    <property type="project" value="TreeGrafter"/>
</dbReference>
<dbReference type="PANTHER" id="PTHR13914">
    <property type="entry name" value="PROLINE OXIDASE"/>
    <property type="match status" value="1"/>
</dbReference>
<keyword evidence="1" id="KW-0560">Oxidoreductase</keyword>
<dbReference type="InterPro" id="IPR015659">
    <property type="entry name" value="Proline_oxidase"/>
</dbReference>
<dbReference type="AlphaFoldDB" id="A0A6C0ADG6"/>